<feature type="transmembrane region" description="Helical" evidence="8">
    <location>
        <begin position="287"/>
        <end position="308"/>
    </location>
</feature>
<gene>
    <name evidence="9" type="ORF">JF539_13330</name>
</gene>
<feature type="transmembrane region" description="Helical" evidence="8">
    <location>
        <begin position="101"/>
        <end position="120"/>
    </location>
</feature>
<feature type="transmembrane region" description="Helical" evidence="8">
    <location>
        <begin position="39"/>
        <end position="62"/>
    </location>
</feature>
<protein>
    <submittedName>
        <fullName evidence="9">Iron chelate uptake ABC transporter family permease subunit</fullName>
    </submittedName>
</protein>
<evidence type="ECO:0000256" key="4">
    <source>
        <dbReference type="ARBA" id="ARBA00022475"/>
    </source>
</evidence>
<dbReference type="InterPro" id="IPR037294">
    <property type="entry name" value="ABC_BtuC-like"/>
</dbReference>
<dbReference type="GO" id="GO:0022857">
    <property type="term" value="F:transmembrane transporter activity"/>
    <property type="evidence" value="ECO:0007669"/>
    <property type="project" value="InterPro"/>
</dbReference>
<comment type="subcellular location">
    <subcellularLocation>
        <location evidence="1">Cell membrane</location>
        <topology evidence="1">Multi-pass membrane protein</topology>
    </subcellularLocation>
</comment>
<feature type="transmembrane region" description="Helical" evidence="8">
    <location>
        <begin position="127"/>
        <end position="145"/>
    </location>
</feature>
<feature type="transmembrane region" description="Helical" evidence="8">
    <location>
        <begin position="218"/>
        <end position="249"/>
    </location>
</feature>
<organism evidence="9 10">
    <name type="scientific">Roseibium aggregatum</name>
    <dbReference type="NCBI Taxonomy" id="187304"/>
    <lineage>
        <taxon>Bacteria</taxon>
        <taxon>Pseudomonadati</taxon>
        <taxon>Pseudomonadota</taxon>
        <taxon>Alphaproteobacteria</taxon>
        <taxon>Hyphomicrobiales</taxon>
        <taxon>Stappiaceae</taxon>
        <taxon>Roseibium</taxon>
    </lineage>
</organism>
<dbReference type="GO" id="GO:0033214">
    <property type="term" value="P:siderophore-iron import into cell"/>
    <property type="evidence" value="ECO:0007669"/>
    <property type="project" value="TreeGrafter"/>
</dbReference>
<dbReference type="PANTHER" id="PTHR30472:SF19">
    <property type="entry name" value="PETROBACTIN IMPORT SYSTEM PERMEASE PROTEIN YCLO"/>
    <property type="match status" value="1"/>
</dbReference>
<comment type="caution">
    <text evidence="9">The sequence shown here is derived from an EMBL/GenBank/DDBJ whole genome shotgun (WGS) entry which is preliminary data.</text>
</comment>
<feature type="transmembrane region" description="Helical" evidence="8">
    <location>
        <begin position="261"/>
        <end position="281"/>
    </location>
</feature>
<evidence type="ECO:0000256" key="3">
    <source>
        <dbReference type="ARBA" id="ARBA00022448"/>
    </source>
</evidence>
<dbReference type="Proteomes" id="UP000664096">
    <property type="component" value="Unassembled WGS sequence"/>
</dbReference>
<dbReference type="RefSeq" id="WP_207141161.1">
    <property type="nucleotide sequence ID" value="NZ_JAEKJZ010000002.1"/>
</dbReference>
<evidence type="ECO:0000256" key="1">
    <source>
        <dbReference type="ARBA" id="ARBA00004651"/>
    </source>
</evidence>
<dbReference type="PANTHER" id="PTHR30472">
    <property type="entry name" value="FERRIC ENTEROBACTIN TRANSPORT SYSTEM PERMEASE PROTEIN"/>
    <property type="match status" value="1"/>
</dbReference>
<keyword evidence="7 8" id="KW-0472">Membrane</keyword>
<dbReference type="SUPFAM" id="SSF81345">
    <property type="entry name" value="ABC transporter involved in vitamin B12 uptake, BtuC"/>
    <property type="match status" value="1"/>
</dbReference>
<name>A0A939J2E0_9HYPH</name>
<evidence type="ECO:0000256" key="5">
    <source>
        <dbReference type="ARBA" id="ARBA00022692"/>
    </source>
</evidence>
<evidence type="ECO:0000256" key="8">
    <source>
        <dbReference type="SAM" id="Phobius"/>
    </source>
</evidence>
<dbReference type="InterPro" id="IPR000522">
    <property type="entry name" value="ABC_transptr_permease_BtuC"/>
</dbReference>
<evidence type="ECO:0000256" key="6">
    <source>
        <dbReference type="ARBA" id="ARBA00022989"/>
    </source>
</evidence>
<evidence type="ECO:0000256" key="2">
    <source>
        <dbReference type="ARBA" id="ARBA00007935"/>
    </source>
</evidence>
<evidence type="ECO:0000313" key="9">
    <source>
        <dbReference type="EMBL" id="MBN9671323.1"/>
    </source>
</evidence>
<accession>A0A939J2E0</accession>
<evidence type="ECO:0000256" key="7">
    <source>
        <dbReference type="ARBA" id="ARBA00023136"/>
    </source>
</evidence>
<reference evidence="9" key="1">
    <citation type="submission" date="2020-12" db="EMBL/GenBank/DDBJ databases">
        <title>Oil enriched cultivation method for isolating marine PHA-producing bacteria.</title>
        <authorList>
            <person name="Zheng W."/>
            <person name="Yu S."/>
            <person name="Huang Y."/>
        </authorList>
    </citation>
    <scope>NUCLEOTIDE SEQUENCE</scope>
    <source>
        <strain evidence="9">SY-2-12</strain>
    </source>
</reference>
<dbReference type="GO" id="GO:0005886">
    <property type="term" value="C:plasma membrane"/>
    <property type="evidence" value="ECO:0007669"/>
    <property type="project" value="UniProtKB-SubCell"/>
</dbReference>
<comment type="similarity">
    <text evidence="2">Belongs to the binding-protein-dependent transport system permease family. FecCD subfamily.</text>
</comment>
<keyword evidence="4" id="KW-1003">Cell membrane</keyword>
<evidence type="ECO:0000313" key="10">
    <source>
        <dbReference type="Proteomes" id="UP000664096"/>
    </source>
</evidence>
<keyword evidence="3" id="KW-0813">Transport</keyword>
<proteinExistence type="inferred from homology"/>
<dbReference type="AlphaFoldDB" id="A0A939J2E0"/>
<dbReference type="Pfam" id="PF01032">
    <property type="entry name" value="FecCD"/>
    <property type="match status" value="1"/>
</dbReference>
<dbReference type="Gene3D" id="1.10.3470.10">
    <property type="entry name" value="ABC transporter involved in vitamin B12 uptake, BtuC"/>
    <property type="match status" value="1"/>
</dbReference>
<sequence>MGRKLLALSLLALLSIAAFLLLGTRGNWEFALTFRAGKLIALICVAIAVAVATVVFQTLCANRILTPSIMGFDTLYALFQTLLVFLLGCLGYAGLNAELKFLLELLLLGGGAFLLFGLLLGEGAQDLFRMLLAGVIFGILFRSVGNLLQRLIDPNEFAVVQGALFASFNSVNTGLLRMAVPMVVLSTALVWWRRHRLDVLALGRNHAISLGLNHRGELFFFLSIVSILVAVSTALVGPVAFFGLLISAAAHEVLRTHRHSLILVAASLLAIIALVGGQAVFERVLGMAGTLGLVVEFLGGLVFLAMIFKRGMA</sequence>
<dbReference type="EMBL" id="JAEKJZ010000002">
    <property type="protein sequence ID" value="MBN9671323.1"/>
    <property type="molecule type" value="Genomic_DNA"/>
</dbReference>
<keyword evidence="5 8" id="KW-0812">Transmembrane</keyword>
<keyword evidence="6 8" id="KW-1133">Transmembrane helix</keyword>
<feature type="transmembrane region" description="Helical" evidence="8">
    <location>
        <begin position="74"/>
        <end position="95"/>
    </location>
</feature>